<feature type="transmembrane region" description="Helical" evidence="1">
    <location>
        <begin position="202"/>
        <end position="221"/>
    </location>
</feature>
<protein>
    <recommendedName>
        <fullName evidence="4">EamA family transporter RarD</fullName>
    </recommendedName>
</protein>
<gene>
    <name evidence="2" type="ORF">NNL38_19400</name>
</gene>
<feature type="transmembrane region" description="Helical" evidence="1">
    <location>
        <begin position="233"/>
        <end position="250"/>
    </location>
</feature>
<dbReference type="EMBL" id="CP101509">
    <property type="protein sequence ID" value="UTV30728.1"/>
    <property type="molecule type" value="Genomic_DNA"/>
</dbReference>
<reference evidence="2" key="1">
    <citation type="submission" date="2022-07" db="EMBL/GenBank/DDBJ databases">
        <title>Genome sequencing of Photobacterium atrarenae GJH2-4.</title>
        <authorList>
            <person name="Park S.-J."/>
        </authorList>
    </citation>
    <scope>NUCLEOTIDE SEQUENCE</scope>
    <source>
        <strain evidence="2">GJH2-4</strain>
    </source>
</reference>
<keyword evidence="1" id="KW-1133">Transmembrane helix</keyword>
<name>A0ABY5GN21_9GAMM</name>
<dbReference type="SUPFAM" id="SSF103481">
    <property type="entry name" value="Multidrug resistance efflux transporter EmrE"/>
    <property type="match status" value="2"/>
</dbReference>
<evidence type="ECO:0000256" key="1">
    <source>
        <dbReference type="SAM" id="Phobius"/>
    </source>
</evidence>
<accession>A0ABY5GN21</accession>
<feature type="transmembrane region" description="Helical" evidence="1">
    <location>
        <begin position="29"/>
        <end position="48"/>
    </location>
</feature>
<feature type="transmembrane region" description="Helical" evidence="1">
    <location>
        <begin position="5"/>
        <end position="23"/>
    </location>
</feature>
<keyword evidence="1" id="KW-0812">Transmembrane</keyword>
<keyword evidence="1" id="KW-0472">Membrane</keyword>
<feature type="transmembrane region" description="Helical" evidence="1">
    <location>
        <begin position="93"/>
        <end position="114"/>
    </location>
</feature>
<sequence>MLGQFLVIGAFILWGIAPLYFHYVEIDSIMHMMALRILWQCGFVLGALKLSGFNFGQLNRISLPSLGYTALAGLVLNISWYGFIYALTNNLVLSSSLAYFICPLLVIAVSALFFSEPLSRTQKLAISVMLLALLWLVINNASNLWLPMMIAVAFASYYVLRKKSELHGSRSIAVEHLAQLILVPCILVFYPDWTVESLLDLQSTAVIVTGIQVVPVLLLTLAVNRVPLQQIGIIQYIEPTLHFAIGYLVFKEHLNSDMLISMIGIWLAILIWLLPFIRRARKQFLAN</sequence>
<feature type="transmembrane region" description="Helical" evidence="1">
    <location>
        <begin position="68"/>
        <end position="87"/>
    </location>
</feature>
<keyword evidence="3" id="KW-1185">Reference proteome</keyword>
<feature type="transmembrane region" description="Helical" evidence="1">
    <location>
        <begin position="172"/>
        <end position="190"/>
    </location>
</feature>
<evidence type="ECO:0008006" key="4">
    <source>
        <dbReference type="Google" id="ProtNLM"/>
    </source>
</evidence>
<organism evidence="2 3">
    <name type="scientific">Photobacterium atrarenae</name>
    <dbReference type="NCBI Taxonomy" id="865757"/>
    <lineage>
        <taxon>Bacteria</taxon>
        <taxon>Pseudomonadati</taxon>
        <taxon>Pseudomonadota</taxon>
        <taxon>Gammaproteobacteria</taxon>
        <taxon>Vibrionales</taxon>
        <taxon>Vibrionaceae</taxon>
        <taxon>Photobacterium</taxon>
    </lineage>
</organism>
<feature type="transmembrane region" description="Helical" evidence="1">
    <location>
        <begin position="121"/>
        <end position="138"/>
    </location>
</feature>
<proteinExistence type="predicted"/>
<dbReference type="Proteomes" id="UP001057998">
    <property type="component" value="Chromosome 2"/>
</dbReference>
<feature type="transmembrane region" description="Helical" evidence="1">
    <location>
        <begin position="256"/>
        <end position="277"/>
    </location>
</feature>
<evidence type="ECO:0000313" key="3">
    <source>
        <dbReference type="Proteomes" id="UP001057998"/>
    </source>
</evidence>
<evidence type="ECO:0000313" key="2">
    <source>
        <dbReference type="EMBL" id="UTV30728.1"/>
    </source>
</evidence>
<dbReference type="InterPro" id="IPR037185">
    <property type="entry name" value="EmrE-like"/>
</dbReference>
<dbReference type="RefSeq" id="WP_255392094.1">
    <property type="nucleotide sequence ID" value="NZ_CP101509.1"/>
</dbReference>